<dbReference type="Proteomes" id="UP000824782">
    <property type="component" value="Unassembled WGS sequence"/>
</dbReference>
<dbReference type="EMBL" id="WNYA01002184">
    <property type="protein sequence ID" value="KAG8544543.1"/>
    <property type="molecule type" value="Genomic_DNA"/>
</dbReference>
<organism evidence="2 3">
    <name type="scientific">Engystomops pustulosus</name>
    <name type="common">Tungara frog</name>
    <name type="synonym">Physalaemus pustulosus</name>
    <dbReference type="NCBI Taxonomy" id="76066"/>
    <lineage>
        <taxon>Eukaryota</taxon>
        <taxon>Metazoa</taxon>
        <taxon>Chordata</taxon>
        <taxon>Craniata</taxon>
        <taxon>Vertebrata</taxon>
        <taxon>Euteleostomi</taxon>
        <taxon>Amphibia</taxon>
        <taxon>Batrachia</taxon>
        <taxon>Anura</taxon>
        <taxon>Neobatrachia</taxon>
        <taxon>Hyloidea</taxon>
        <taxon>Leptodactylidae</taxon>
        <taxon>Leiuperinae</taxon>
        <taxon>Engystomops</taxon>
    </lineage>
</organism>
<name>A0AAV6ZF88_ENGPU</name>
<evidence type="ECO:0000313" key="2">
    <source>
        <dbReference type="EMBL" id="KAG8544543.1"/>
    </source>
</evidence>
<proteinExistence type="predicted"/>
<protein>
    <submittedName>
        <fullName evidence="2">Uncharacterized protein</fullName>
    </submittedName>
</protein>
<sequence>MRSPRYLPARRRSPRYLPARRRSPRYPPNWSTSTSSLLLLLRPMI</sequence>
<reference evidence="2" key="1">
    <citation type="thesis" date="2020" institute="ProQuest LLC" country="789 East Eisenhower Parkway, Ann Arbor, MI, USA">
        <title>Comparative Genomics and Chromosome Evolution.</title>
        <authorList>
            <person name="Mudd A.B."/>
        </authorList>
    </citation>
    <scope>NUCLEOTIDE SEQUENCE</scope>
    <source>
        <strain evidence="2">237g6f4</strain>
        <tissue evidence="2">Blood</tissue>
    </source>
</reference>
<feature type="region of interest" description="Disordered" evidence="1">
    <location>
        <begin position="1"/>
        <end position="32"/>
    </location>
</feature>
<comment type="caution">
    <text evidence="2">The sequence shown here is derived from an EMBL/GenBank/DDBJ whole genome shotgun (WGS) entry which is preliminary data.</text>
</comment>
<keyword evidence="3" id="KW-1185">Reference proteome</keyword>
<accession>A0AAV6ZF88</accession>
<gene>
    <name evidence="2" type="ORF">GDO81_022304</name>
</gene>
<feature type="compositionally biased region" description="Basic residues" evidence="1">
    <location>
        <begin position="8"/>
        <end position="24"/>
    </location>
</feature>
<dbReference type="AlphaFoldDB" id="A0AAV6ZF88"/>
<evidence type="ECO:0000313" key="3">
    <source>
        <dbReference type="Proteomes" id="UP000824782"/>
    </source>
</evidence>
<evidence type="ECO:0000256" key="1">
    <source>
        <dbReference type="SAM" id="MobiDB-lite"/>
    </source>
</evidence>